<dbReference type="InterPro" id="IPR052947">
    <property type="entry name" value="T6SS_Hcp1_domain"/>
</dbReference>
<evidence type="ECO:0008006" key="3">
    <source>
        <dbReference type="Google" id="ProtNLM"/>
    </source>
</evidence>
<dbReference type="PANTHER" id="PTHR34319:SF7">
    <property type="entry name" value="HNH ENDONUCLEASE DOMAIN-CONTAINING PROTEIN"/>
    <property type="match status" value="1"/>
</dbReference>
<dbReference type="KEGG" id="vsp:VS_1756"/>
<proteinExistence type="predicted"/>
<dbReference type="STRING" id="575788.VS_1756"/>
<dbReference type="HOGENOM" id="CLU_116190_1_0_6"/>
<gene>
    <name evidence="1" type="ordered locus">VS_1756</name>
</gene>
<dbReference type="InterPro" id="IPR036624">
    <property type="entry name" value="Hcp1-lik_sf"/>
</dbReference>
<dbReference type="AlphaFoldDB" id="B7VPJ0"/>
<dbReference type="Gene3D" id="2.30.110.20">
    <property type="entry name" value="Hcp1-like"/>
    <property type="match status" value="1"/>
</dbReference>
<protein>
    <recommendedName>
        <fullName evidence="3">Hcp family type VI secretion system effector</fullName>
    </recommendedName>
</protein>
<dbReference type="EMBL" id="FM954972">
    <property type="protein sequence ID" value="CAV18940.1"/>
    <property type="molecule type" value="Genomic_DNA"/>
</dbReference>
<dbReference type="eggNOG" id="COG3157">
    <property type="taxonomic scope" value="Bacteria"/>
</dbReference>
<dbReference type="NCBIfam" id="TIGR03344">
    <property type="entry name" value="VI_effect_Hcp1"/>
    <property type="match status" value="1"/>
</dbReference>
<dbReference type="Proteomes" id="UP000009100">
    <property type="component" value="Chromosome 1"/>
</dbReference>
<dbReference type="PROSITE" id="PS51257">
    <property type="entry name" value="PROKAR_LIPOPROTEIN"/>
    <property type="match status" value="1"/>
</dbReference>
<name>B7VPJ0_VIBA3</name>
<reference evidence="1 2" key="1">
    <citation type="submission" date="2009-02" db="EMBL/GenBank/DDBJ databases">
        <title>Vibrio splendidus str. LGP32 complete genome.</title>
        <authorList>
            <person name="Mazel D."/>
            <person name="Le Roux F."/>
        </authorList>
    </citation>
    <scope>NUCLEOTIDE SEQUENCE [LARGE SCALE GENOMIC DNA]</scope>
    <source>
        <strain evidence="1 2">LGP32</strain>
    </source>
</reference>
<evidence type="ECO:0000313" key="2">
    <source>
        <dbReference type="Proteomes" id="UP000009100"/>
    </source>
</evidence>
<accession>B7VPJ0</accession>
<dbReference type="PATRIC" id="fig|575788.5.peg.3047"/>
<dbReference type="Pfam" id="PF05638">
    <property type="entry name" value="T6SS_HCP"/>
    <property type="match status" value="1"/>
</dbReference>
<sequence length="165" mass="18353">MCTKAYLSIESITSGCLSTGCNTFYSMGNSYQLGHEDEITVLSFSHSIAHDSRSVHAPIQIVKKIDKSSPVLAQACSDGEELKCRLTFYRPNHKGGDELFYEITLSGALIRSVSSHMPHVVDFNDSEMTETVAIAYRDINWRHVGANTAAFATWLQPFSELQEKN</sequence>
<dbReference type="InterPro" id="IPR008514">
    <property type="entry name" value="T6SS_Hcp"/>
</dbReference>
<dbReference type="SUPFAM" id="SSF141452">
    <property type="entry name" value="Hcp1-like"/>
    <property type="match status" value="1"/>
</dbReference>
<organism evidence="1 2">
    <name type="scientific">Vibrio atlanticus (strain LGP32)</name>
    <name type="common">Vibrio splendidus (strain Mel32)</name>
    <dbReference type="NCBI Taxonomy" id="575788"/>
    <lineage>
        <taxon>Bacteria</taxon>
        <taxon>Pseudomonadati</taxon>
        <taxon>Pseudomonadota</taxon>
        <taxon>Gammaproteobacteria</taxon>
        <taxon>Vibrionales</taxon>
        <taxon>Vibrionaceae</taxon>
        <taxon>Vibrio</taxon>
    </lineage>
</organism>
<dbReference type="PANTHER" id="PTHR34319">
    <property type="entry name" value="MAJOR EXPORTED PROTEIN"/>
    <property type="match status" value="1"/>
</dbReference>
<evidence type="ECO:0000313" key="1">
    <source>
        <dbReference type="EMBL" id="CAV18940.1"/>
    </source>
</evidence>